<organism evidence="2 3">
    <name type="scientific">Enterocloster bolteae</name>
    <dbReference type="NCBI Taxonomy" id="208479"/>
    <lineage>
        <taxon>Bacteria</taxon>
        <taxon>Bacillati</taxon>
        <taxon>Bacillota</taxon>
        <taxon>Clostridia</taxon>
        <taxon>Lachnospirales</taxon>
        <taxon>Lachnospiraceae</taxon>
        <taxon>Enterocloster</taxon>
    </lineage>
</organism>
<evidence type="ECO:0000313" key="2">
    <source>
        <dbReference type="EMBL" id="RGV75497.1"/>
    </source>
</evidence>
<protein>
    <submittedName>
        <fullName evidence="2">Alpha/beta hydrolase</fullName>
    </submittedName>
</protein>
<dbReference type="SUPFAM" id="SSF53474">
    <property type="entry name" value="alpha/beta-Hydrolases"/>
    <property type="match status" value="1"/>
</dbReference>
<keyword evidence="2" id="KW-0378">Hydrolase</keyword>
<dbReference type="Pfam" id="PF12146">
    <property type="entry name" value="Hydrolase_4"/>
    <property type="match status" value="1"/>
</dbReference>
<dbReference type="PANTHER" id="PTHR43358">
    <property type="entry name" value="ALPHA/BETA-HYDROLASE"/>
    <property type="match status" value="1"/>
</dbReference>
<evidence type="ECO:0000259" key="1">
    <source>
        <dbReference type="Pfam" id="PF12146"/>
    </source>
</evidence>
<name>A0A412Z667_9FIRM</name>
<dbReference type="RefSeq" id="WP_118018808.1">
    <property type="nucleotide sequence ID" value="NZ_CAUHGS010000004.1"/>
</dbReference>
<dbReference type="InterPro" id="IPR022742">
    <property type="entry name" value="Hydrolase_4"/>
</dbReference>
<comment type="caution">
    <text evidence="2">The sequence shown here is derived from an EMBL/GenBank/DDBJ whole genome shotgun (WGS) entry which is preliminary data.</text>
</comment>
<dbReference type="InterPro" id="IPR052920">
    <property type="entry name" value="DNA-binding_regulatory"/>
</dbReference>
<dbReference type="Gene3D" id="3.40.50.1820">
    <property type="entry name" value="alpha/beta hydrolase"/>
    <property type="match status" value="1"/>
</dbReference>
<reference evidence="2 3" key="1">
    <citation type="submission" date="2018-08" db="EMBL/GenBank/DDBJ databases">
        <title>A genome reference for cultivated species of the human gut microbiota.</title>
        <authorList>
            <person name="Zou Y."/>
            <person name="Xue W."/>
            <person name="Luo G."/>
        </authorList>
    </citation>
    <scope>NUCLEOTIDE SEQUENCE [LARGE SCALE GENOMIC DNA]</scope>
    <source>
        <strain evidence="2 3">AF14-18</strain>
    </source>
</reference>
<dbReference type="GO" id="GO:0016787">
    <property type="term" value="F:hydrolase activity"/>
    <property type="evidence" value="ECO:0007669"/>
    <property type="project" value="UniProtKB-KW"/>
</dbReference>
<dbReference type="InterPro" id="IPR029058">
    <property type="entry name" value="AB_hydrolase_fold"/>
</dbReference>
<dbReference type="PANTHER" id="PTHR43358:SF4">
    <property type="entry name" value="ALPHA_BETA HYDROLASE FOLD-1 DOMAIN-CONTAINING PROTEIN"/>
    <property type="match status" value="1"/>
</dbReference>
<dbReference type="Proteomes" id="UP000284543">
    <property type="component" value="Unassembled WGS sequence"/>
</dbReference>
<gene>
    <name evidence="2" type="ORF">DWW02_14445</name>
</gene>
<dbReference type="AlphaFoldDB" id="A0A412Z667"/>
<accession>A0A412Z667</accession>
<dbReference type="EMBL" id="QRZM01000005">
    <property type="protein sequence ID" value="RGV75497.1"/>
    <property type="molecule type" value="Genomic_DNA"/>
</dbReference>
<feature type="domain" description="Serine aminopeptidase S33" evidence="1">
    <location>
        <begin position="110"/>
        <end position="211"/>
    </location>
</feature>
<evidence type="ECO:0000313" key="3">
    <source>
        <dbReference type="Proteomes" id="UP000284543"/>
    </source>
</evidence>
<sequence length="332" mass="36679">MKKSMTGAEVGTAAGITAGIAAGITAGISTAIAGLLAGEYFFHIALDASTDKSALLKPAPGTEKEEKVPGEERNAPEAVTMLKAQYEEREIVSFDQLRLHGYLCRQKKPNKKWAVLIHGYDDSGMWFGREALAFYQAGFNLLLPDARGHGKSQGTYVGMGWHDRLDIKEWICWLVRQYPDSEIVLYGVSMGAAAVMMAAGEKLPSNVKAAVEDCGYTSAWSVLSYQMKSQFHLPAFPFLYCADFVTRIRAGYGMKEADALKCVAGTRLPMFFIHGTEDRFVPFEMMKELYDACRSEKECLAVAGAAHVQAELVGGAEYWDRVFQFVGRYLER</sequence>
<proteinExistence type="predicted"/>